<accession>A0A095SHK3</accession>
<dbReference type="Pfam" id="PF03937">
    <property type="entry name" value="Sdh5"/>
    <property type="match status" value="1"/>
</dbReference>
<comment type="subcellular location">
    <subcellularLocation>
        <location evidence="1">Cytoplasm</location>
    </subcellularLocation>
</comment>
<dbReference type="Gene3D" id="1.10.150.250">
    <property type="entry name" value="Flavinator of succinate dehydrogenase"/>
    <property type="match status" value="1"/>
</dbReference>
<dbReference type="GO" id="GO:0006105">
    <property type="term" value="P:succinate metabolic process"/>
    <property type="evidence" value="ECO:0007669"/>
    <property type="project" value="TreeGrafter"/>
</dbReference>
<dbReference type="eggNOG" id="COG2938">
    <property type="taxonomic scope" value="Bacteria"/>
</dbReference>
<keyword evidence="7" id="KW-1185">Reference proteome</keyword>
<evidence type="ECO:0000256" key="2">
    <source>
        <dbReference type="ARBA" id="ARBA00008571"/>
    </source>
</evidence>
<evidence type="ECO:0000313" key="7">
    <source>
        <dbReference type="Proteomes" id="UP000029444"/>
    </source>
</evidence>
<dbReference type="AlphaFoldDB" id="A0A095SHK3"/>
<dbReference type="InterPro" id="IPR050531">
    <property type="entry name" value="SdhE_FAD_assembly_factor"/>
</dbReference>
<dbReference type="PATRIC" id="fig|1177154.3.peg.2860"/>
<dbReference type="OrthoDB" id="9180899at2"/>
<dbReference type="InterPro" id="IPR036714">
    <property type="entry name" value="SDH_sf"/>
</dbReference>
<proteinExistence type="inferred from homology"/>
<dbReference type="PANTHER" id="PTHR39585">
    <property type="entry name" value="FAD ASSEMBLY FACTOR SDHE"/>
    <property type="match status" value="1"/>
</dbReference>
<reference evidence="6 7" key="1">
    <citation type="submission" date="2012-09" db="EMBL/GenBank/DDBJ databases">
        <title>Genome Sequence of alkane-degrading Bacterium Alcanivorax sp. 19-m-6.</title>
        <authorList>
            <person name="Lai Q."/>
            <person name="Shao Z."/>
        </authorList>
    </citation>
    <scope>NUCLEOTIDE SEQUENCE [LARGE SCALE GENOMIC DNA]</scope>
    <source>
        <strain evidence="6 7">19-m-6</strain>
    </source>
</reference>
<gene>
    <name evidence="6" type="ORF">Y5S_02824</name>
</gene>
<evidence type="ECO:0000313" key="6">
    <source>
        <dbReference type="EMBL" id="KGD63834.1"/>
    </source>
</evidence>
<sequence>MSNEELKRKYRWQCRRGASEVEVVLYAYLDNHFDDDSAENQARFESLLACQDADMFEWFTYRSEPQDDEMREYVKHVLQLVAHGKG</sequence>
<evidence type="ECO:0000256" key="3">
    <source>
        <dbReference type="ARBA" id="ARBA00019418"/>
    </source>
</evidence>
<dbReference type="Proteomes" id="UP000029444">
    <property type="component" value="Unassembled WGS sequence"/>
</dbReference>
<evidence type="ECO:0000256" key="5">
    <source>
        <dbReference type="ARBA" id="ARBA00023186"/>
    </source>
</evidence>
<dbReference type="RefSeq" id="WP_035233905.1">
    <property type="nucleotide sequence ID" value="NZ_ARXV01000013.1"/>
</dbReference>
<evidence type="ECO:0000256" key="1">
    <source>
        <dbReference type="ARBA" id="ARBA00004496"/>
    </source>
</evidence>
<name>A0A095SHK3_9GAMM</name>
<comment type="similarity">
    <text evidence="2">Belongs to the SdhE FAD assembly factor family.</text>
</comment>
<protein>
    <recommendedName>
        <fullName evidence="3">FAD assembly factor SdhE</fullName>
    </recommendedName>
</protein>
<dbReference type="EMBL" id="ARXV01000013">
    <property type="protein sequence ID" value="KGD63834.1"/>
    <property type="molecule type" value="Genomic_DNA"/>
</dbReference>
<organism evidence="6 7">
    <name type="scientific">Alcanivorax nanhaiticus</name>
    <dbReference type="NCBI Taxonomy" id="1177154"/>
    <lineage>
        <taxon>Bacteria</taxon>
        <taxon>Pseudomonadati</taxon>
        <taxon>Pseudomonadota</taxon>
        <taxon>Gammaproteobacteria</taxon>
        <taxon>Oceanospirillales</taxon>
        <taxon>Alcanivoracaceae</taxon>
        <taxon>Alcanivorax</taxon>
    </lineage>
</organism>
<dbReference type="GO" id="GO:0005737">
    <property type="term" value="C:cytoplasm"/>
    <property type="evidence" value="ECO:0007669"/>
    <property type="project" value="UniProtKB-SubCell"/>
</dbReference>
<keyword evidence="5" id="KW-0143">Chaperone</keyword>
<dbReference type="InterPro" id="IPR005631">
    <property type="entry name" value="SDH"/>
</dbReference>
<evidence type="ECO:0000256" key="4">
    <source>
        <dbReference type="ARBA" id="ARBA00022490"/>
    </source>
</evidence>
<dbReference type="PANTHER" id="PTHR39585:SF1">
    <property type="entry name" value="FAD ASSEMBLY FACTOR SDHE"/>
    <property type="match status" value="1"/>
</dbReference>
<dbReference type="SUPFAM" id="SSF109910">
    <property type="entry name" value="YgfY-like"/>
    <property type="match status" value="1"/>
</dbReference>
<comment type="caution">
    <text evidence="6">The sequence shown here is derived from an EMBL/GenBank/DDBJ whole genome shotgun (WGS) entry which is preliminary data.</text>
</comment>
<keyword evidence="4" id="KW-0963">Cytoplasm</keyword>
<dbReference type="STRING" id="1177154.Y5S_02824"/>